<sequence length="412" mass="43081">MTDDHARPIPRRPARDGADDDVYVVDTRSRRGAPRRTPRDGARGPRAGAAAAAPPPGAAAYDELGRPLPRGGATPPAAPPPGARTRRRGRGRTGVSVLALLVVAYLVFLVVAPLHAWSNVSRVDVSPEGRRPAAGDGHTYLLVGSDSREGLTAAQKRALGTGSADGRRTDTIILVHVPSGGGKSSLISVPRDSYLPIPGHGKNKVNASFSIGGPKLLTRTLEQATGLRIDGYLEIGLAGFADVVDSLGGVDICVKNAIKDKKAHIDLPQGCQNLDGPTALGYVRARYSDPKGDIGRAERQRQFLGAVVKKAATPSTVLVPWRWWGFTHAAASAVLVGQDTGLVDAYRILSTMRAVSNDGALSLVVPISDPNATTSAGSSVLWDDKRAAELFTMLRDGTPLDAPPPGTDGTPG</sequence>
<dbReference type="RefSeq" id="WP_101395687.1">
    <property type="nucleotide sequence ID" value="NZ_PJNE01000001.1"/>
</dbReference>
<keyword evidence="3" id="KW-1133">Transmembrane helix</keyword>
<comment type="caution">
    <text evidence="5">The sequence shown here is derived from an EMBL/GenBank/DDBJ whole genome shotgun (WGS) entry which is preliminary data.</text>
</comment>
<protein>
    <submittedName>
        <fullName evidence="5">LytR family transcriptional attenuator</fullName>
    </submittedName>
</protein>
<dbReference type="PANTHER" id="PTHR33392">
    <property type="entry name" value="POLYISOPRENYL-TEICHOIC ACID--PEPTIDOGLYCAN TEICHOIC ACID TRANSFERASE TAGU"/>
    <property type="match status" value="1"/>
</dbReference>
<feature type="transmembrane region" description="Helical" evidence="3">
    <location>
        <begin position="94"/>
        <end position="117"/>
    </location>
</feature>
<name>A0A2N3YK51_9MICO</name>
<evidence type="ECO:0000256" key="1">
    <source>
        <dbReference type="ARBA" id="ARBA00006068"/>
    </source>
</evidence>
<feature type="compositionally biased region" description="Low complexity" evidence="2">
    <location>
        <begin position="66"/>
        <end position="75"/>
    </location>
</feature>
<comment type="similarity">
    <text evidence="1">Belongs to the LytR/CpsA/Psr (LCP) family.</text>
</comment>
<dbReference type="Gene3D" id="3.40.630.190">
    <property type="entry name" value="LCP protein"/>
    <property type="match status" value="1"/>
</dbReference>
<reference evidence="5 6" key="1">
    <citation type="submission" date="2017-12" db="EMBL/GenBank/DDBJ databases">
        <title>Sequencing the genomes of 1000 Actinobacteria strains.</title>
        <authorList>
            <person name="Klenk H.-P."/>
        </authorList>
    </citation>
    <scope>NUCLEOTIDE SEQUENCE [LARGE SCALE GENOMIC DNA]</scope>
    <source>
        <strain evidence="5 6">DSM 12806</strain>
    </source>
</reference>
<feature type="domain" description="Cell envelope-related transcriptional attenuator" evidence="4">
    <location>
        <begin position="168"/>
        <end position="312"/>
    </location>
</feature>
<keyword evidence="3" id="KW-0472">Membrane</keyword>
<evidence type="ECO:0000313" key="5">
    <source>
        <dbReference type="EMBL" id="PKW27234.1"/>
    </source>
</evidence>
<evidence type="ECO:0000259" key="4">
    <source>
        <dbReference type="Pfam" id="PF03816"/>
    </source>
</evidence>
<keyword evidence="6" id="KW-1185">Reference proteome</keyword>
<dbReference type="InterPro" id="IPR050922">
    <property type="entry name" value="LytR/CpsA/Psr_CW_biosynth"/>
</dbReference>
<feature type="compositionally biased region" description="Basic and acidic residues" evidence="2">
    <location>
        <begin position="1"/>
        <end position="17"/>
    </location>
</feature>
<dbReference type="PANTHER" id="PTHR33392:SF6">
    <property type="entry name" value="POLYISOPRENYL-TEICHOIC ACID--PEPTIDOGLYCAN TEICHOIC ACID TRANSFERASE TAGU"/>
    <property type="match status" value="1"/>
</dbReference>
<dbReference type="OrthoDB" id="9782542at2"/>
<dbReference type="AlphaFoldDB" id="A0A2N3YK51"/>
<dbReference type="InterPro" id="IPR004474">
    <property type="entry name" value="LytR_CpsA_psr"/>
</dbReference>
<dbReference type="NCBIfam" id="TIGR00350">
    <property type="entry name" value="lytR_cpsA_psr"/>
    <property type="match status" value="1"/>
</dbReference>
<gene>
    <name evidence="5" type="ORF">ATL31_2072</name>
</gene>
<dbReference type="EMBL" id="PJNE01000001">
    <property type="protein sequence ID" value="PKW27234.1"/>
    <property type="molecule type" value="Genomic_DNA"/>
</dbReference>
<dbReference type="Pfam" id="PF03816">
    <property type="entry name" value="LytR_cpsA_psr"/>
    <property type="match status" value="1"/>
</dbReference>
<keyword evidence="3" id="KW-0812">Transmembrane</keyword>
<feature type="region of interest" description="Disordered" evidence="2">
    <location>
        <begin position="1"/>
        <end position="90"/>
    </location>
</feature>
<accession>A0A2N3YK51</accession>
<dbReference type="Proteomes" id="UP000233781">
    <property type="component" value="Unassembled WGS sequence"/>
</dbReference>
<evidence type="ECO:0000256" key="3">
    <source>
        <dbReference type="SAM" id="Phobius"/>
    </source>
</evidence>
<evidence type="ECO:0000256" key="2">
    <source>
        <dbReference type="SAM" id="MobiDB-lite"/>
    </source>
</evidence>
<proteinExistence type="inferred from homology"/>
<evidence type="ECO:0000313" key="6">
    <source>
        <dbReference type="Proteomes" id="UP000233781"/>
    </source>
</evidence>
<organism evidence="5 6">
    <name type="scientific">Phycicoccus duodecadis</name>
    <dbReference type="NCBI Taxonomy" id="173053"/>
    <lineage>
        <taxon>Bacteria</taxon>
        <taxon>Bacillati</taxon>
        <taxon>Actinomycetota</taxon>
        <taxon>Actinomycetes</taxon>
        <taxon>Micrococcales</taxon>
        <taxon>Intrasporangiaceae</taxon>
        <taxon>Phycicoccus</taxon>
    </lineage>
</organism>